<evidence type="ECO:0000313" key="2">
    <source>
        <dbReference type="EMBL" id="KZV96486.1"/>
    </source>
</evidence>
<proteinExistence type="predicted"/>
<name>A0A165KKJ6_EXIGL</name>
<keyword evidence="3" id="KW-1185">Reference proteome</keyword>
<evidence type="ECO:0000256" key="1">
    <source>
        <dbReference type="SAM" id="MobiDB-lite"/>
    </source>
</evidence>
<dbReference type="EMBL" id="KV425942">
    <property type="protein sequence ID" value="KZV96486.1"/>
    <property type="molecule type" value="Genomic_DNA"/>
</dbReference>
<reference evidence="2 3" key="1">
    <citation type="journal article" date="2016" name="Mol. Biol. Evol.">
        <title>Comparative Genomics of Early-Diverging Mushroom-Forming Fungi Provides Insights into the Origins of Lignocellulose Decay Capabilities.</title>
        <authorList>
            <person name="Nagy L.G."/>
            <person name="Riley R."/>
            <person name="Tritt A."/>
            <person name="Adam C."/>
            <person name="Daum C."/>
            <person name="Floudas D."/>
            <person name="Sun H."/>
            <person name="Yadav J.S."/>
            <person name="Pangilinan J."/>
            <person name="Larsson K.H."/>
            <person name="Matsuura K."/>
            <person name="Barry K."/>
            <person name="Labutti K."/>
            <person name="Kuo R."/>
            <person name="Ohm R.A."/>
            <person name="Bhattacharya S.S."/>
            <person name="Shirouzu T."/>
            <person name="Yoshinaga Y."/>
            <person name="Martin F.M."/>
            <person name="Grigoriev I.V."/>
            <person name="Hibbett D.S."/>
        </authorList>
    </citation>
    <scope>NUCLEOTIDE SEQUENCE [LARGE SCALE GENOMIC DNA]</scope>
    <source>
        <strain evidence="2 3">HHB12029</strain>
    </source>
</reference>
<feature type="region of interest" description="Disordered" evidence="1">
    <location>
        <begin position="1"/>
        <end position="54"/>
    </location>
</feature>
<gene>
    <name evidence="2" type="ORF">EXIGLDRAFT_733153</name>
</gene>
<dbReference type="InParanoid" id="A0A165KKJ6"/>
<accession>A0A165KKJ6</accession>
<evidence type="ECO:0000313" key="3">
    <source>
        <dbReference type="Proteomes" id="UP000077266"/>
    </source>
</evidence>
<dbReference type="AlphaFoldDB" id="A0A165KKJ6"/>
<organism evidence="2 3">
    <name type="scientific">Exidia glandulosa HHB12029</name>
    <dbReference type="NCBI Taxonomy" id="1314781"/>
    <lineage>
        <taxon>Eukaryota</taxon>
        <taxon>Fungi</taxon>
        <taxon>Dikarya</taxon>
        <taxon>Basidiomycota</taxon>
        <taxon>Agaricomycotina</taxon>
        <taxon>Agaricomycetes</taxon>
        <taxon>Auriculariales</taxon>
        <taxon>Exidiaceae</taxon>
        <taxon>Exidia</taxon>
    </lineage>
</organism>
<protein>
    <submittedName>
        <fullName evidence="2">Uncharacterized protein</fullName>
    </submittedName>
</protein>
<sequence length="54" mass="5546">MTAALANPGAEDGRSQSQAGSAAHVRRRSSILIDGPLTIVLDPGTRTTRGGDSR</sequence>
<dbReference type="Proteomes" id="UP000077266">
    <property type="component" value="Unassembled WGS sequence"/>
</dbReference>